<gene>
    <name evidence="1" type="ORF">SAMN05216522_107104</name>
</gene>
<dbReference type="AlphaFoldDB" id="A0A1H9JBB6"/>
<dbReference type="Proteomes" id="UP000242515">
    <property type="component" value="Unassembled WGS sequence"/>
</dbReference>
<keyword evidence="2" id="KW-1185">Reference proteome</keyword>
<reference evidence="2" key="1">
    <citation type="submission" date="2016-10" db="EMBL/GenBank/DDBJ databases">
        <authorList>
            <person name="Varghese N."/>
            <person name="Submissions S."/>
        </authorList>
    </citation>
    <scope>NUCLEOTIDE SEQUENCE [LARGE SCALE GENOMIC DNA]</scope>
    <source>
        <strain evidence="2">8N4</strain>
    </source>
</reference>
<accession>A0A1H9JBB6</accession>
<evidence type="ECO:0000313" key="1">
    <source>
        <dbReference type="EMBL" id="SEQ84184.1"/>
    </source>
</evidence>
<sequence>MFQFTVSENLFKATKKQWVNEYMFFLLMLESRKARFCVVSNINKRRGNRLSPGEL</sequence>
<dbReference type="EMBL" id="FOGC01000007">
    <property type="protein sequence ID" value="SEQ84184.1"/>
    <property type="molecule type" value="Genomic_DNA"/>
</dbReference>
<proteinExistence type="predicted"/>
<name>A0A1H9JBB6_9GAMM</name>
<evidence type="ECO:0000313" key="2">
    <source>
        <dbReference type="Proteomes" id="UP000242515"/>
    </source>
</evidence>
<protein>
    <submittedName>
        <fullName evidence="1">Uncharacterized protein</fullName>
    </submittedName>
</protein>
<organism evidence="1 2">
    <name type="scientific">Rosenbergiella nectarea</name>
    <dbReference type="NCBI Taxonomy" id="988801"/>
    <lineage>
        <taxon>Bacteria</taxon>
        <taxon>Pseudomonadati</taxon>
        <taxon>Pseudomonadota</taxon>
        <taxon>Gammaproteobacteria</taxon>
        <taxon>Enterobacterales</taxon>
        <taxon>Erwiniaceae</taxon>
        <taxon>Rosenbergiella</taxon>
    </lineage>
</organism>